<dbReference type="OrthoDB" id="5179615at2"/>
<accession>A0A5C4ME30</accession>
<name>A0A5C4ME30_9ACTN</name>
<evidence type="ECO:0008006" key="6">
    <source>
        <dbReference type="Google" id="ProtNLM"/>
    </source>
</evidence>
<feature type="transmembrane region" description="Helical" evidence="2">
    <location>
        <begin position="140"/>
        <end position="157"/>
    </location>
</feature>
<feature type="region of interest" description="Disordered" evidence="1">
    <location>
        <begin position="202"/>
        <end position="223"/>
    </location>
</feature>
<evidence type="ECO:0000256" key="2">
    <source>
        <dbReference type="SAM" id="Phobius"/>
    </source>
</evidence>
<keyword evidence="2" id="KW-0472">Membrane</keyword>
<feature type="transmembrane region" description="Helical" evidence="2">
    <location>
        <begin position="109"/>
        <end position="128"/>
    </location>
</feature>
<keyword evidence="2" id="KW-1133">Transmembrane helix</keyword>
<sequence length="223" mass="24218">MTTPKSGSGSSRQLVATLDIAAKVLLVVLLLVAVVYPDLGNLRGKAMGFRAVAYPMGAAIVPLLWWWLWRPRGRAYPWLGDLLVTLPWLTDTLGNRLDLFDTVWWFDDWMHFMNWGLLTAGFVVLTLGRDAPLGAVVERALAFGPVTAIGWELGEYVAFVRHSPELVTAYTDTLGDLALGSIGAVVGALLVHAAAQRGSLKEAPVTGRRAPRLDAQRSSQPAT</sequence>
<comment type="caution">
    <text evidence="4">The sequence shown here is derived from an EMBL/GenBank/DDBJ whole genome shotgun (WGS) entry which is preliminary data.</text>
</comment>
<proteinExistence type="predicted"/>
<evidence type="ECO:0000313" key="5">
    <source>
        <dbReference type="Proteomes" id="UP000306740"/>
    </source>
</evidence>
<reference evidence="4 5" key="1">
    <citation type="submission" date="2019-05" db="EMBL/GenBank/DDBJ databases">
        <title>Mumia sp. nov., isolated from the intestinal contents of plateau pika (Ochotona curzoniae) in the Qinghai-Tibet plateau of China.</title>
        <authorList>
            <person name="Tian Z."/>
        </authorList>
    </citation>
    <scope>NUCLEOTIDE SEQUENCE [LARGE SCALE GENOMIC DNA]</scope>
    <source>
        <strain evidence="5">527</strain>
        <strain evidence="4">Z527</strain>
    </source>
</reference>
<dbReference type="Proteomes" id="UP000306740">
    <property type="component" value="Unassembled WGS sequence"/>
</dbReference>
<dbReference type="Pfam" id="PF09997">
    <property type="entry name" value="DUF2238"/>
    <property type="match status" value="1"/>
</dbReference>
<dbReference type="InterPro" id="IPR014509">
    <property type="entry name" value="YjdF-like"/>
</dbReference>
<evidence type="ECO:0000256" key="1">
    <source>
        <dbReference type="SAM" id="MobiDB-lite"/>
    </source>
</evidence>
<keyword evidence="2" id="KW-0812">Transmembrane</keyword>
<gene>
    <name evidence="4" type="ORF">FHE65_25525</name>
    <name evidence="3" type="ORF">FHE65_33605</name>
</gene>
<feature type="transmembrane region" description="Helical" evidence="2">
    <location>
        <begin position="51"/>
        <end position="69"/>
    </location>
</feature>
<dbReference type="RefSeq" id="WP_139106844.1">
    <property type="nucleotide sequence ID" value="NZ_VDFR01000129.1"/>
</dbReference>
<dbReference type="AlphaFoldDB" id="A0A5C4ME30"/>
<dbReference type="EMBL" id="VDFR01000230">
    <property type="protein sequence ID" value="TNC29396.1"/>
    <property type="molecule type" value="Genomic_DNA"/>
</dbReference>
<feature type="transmembrane region" description="Helical" evidence="2">
    <location>
        <begin position="20"/>
        <end position="39"/>
    </location>
</feature>
<evidence type="ECO:0000313" key="3">
    <source>
        <dbReference type="EMBL" id="TNC29396.1"/>
    </source>
</evidence>
<feature type="transmembrane region" description="Helical" evidence="2">
    <location>
        <begin position="177"/>
        <end position="195"/>
    </location>
</feature>
<evidence type="ECO:0000313" key="4">
    <source>
        <dbReference type="EMBL" id="TNC37136.1"/>
    </source>
</evidence>
<protein>
    <recommendedName>
        <fullName evidence="6">DUF2238 domain-containing protein</fullName>
    </recommendedName>
</protein>
<organism evidence="4 5">
    <name type="scientific">Mumia zhuanghuii</name>
    <dbReference type="NCBI Taxonomy" id="2585211"/>
    <lineage>
        <taxon>Bacteria</taxon>
        <taxon>Bacillati</taxon>
        <taxon>Actinomycetota</taxon>
        <taxon>Actinomycetes</taxon>
        <taxon>Propionibacteriales</taxon>
        <taxon>Nocardioidaceae</taxon>
        <taxon>Mumia</taxon>
    </lineage>
</organism>
<dbReference type="EMBL" id="VDFR01000129">
    <property type="protein sequence ID" value="TNC37136.1"/>
    <property type="molecule type" value="Genomic_DNA"/>
</dbReference>